<dbReference type="RefSeq" id="WP_028792949.1">
    <property type="nucleotide sequence ID" value="NZ_FNBW01000011.1"/>
</dbReference>
<name>A0A8G2BK84_9PROT</name>
<evidence type="ECO:0000256" key="2">
    <source>
        <dbReference type="ARBA" id="ARBA00023125"/>
    </source>
</evidence>
<evidence type="ECO:0000313" key="6">
    <source>
        <dbReference type="Proteomes" id="UP000198615"/>
    </source>
</evidence>
<dbReference type="InterPro" id="IPR036388">
    <property type="entry name" value="WH-like_DNA-bd_sf"/>
</dbReference>
<reference evidence="5 6" key="1">
    <citation type="submission" date="2016-10" db="EMBL/GenBank/DDBJ databases">
        <authorList>
            <person name="Varghese N."/>
            <person name="Submissions S."/>
        </authorList>
    </citation>
    <scope>NUCLEOTIDE SEQUENCE [LARGE SCALE GENOMIC DNA]</scope>
    <source>
        <strain evidence="5 6">DSM 18839</strain>
    </source>
</reference>
<dbReference type="InterPro" id="IPR008920">
    <property type="entry name" value="TF_FadR/GntR_C"/>
</dbReference>
<keyword evidence="2 5" id="KW-0238">DNA-binding</keyword>
<dbReference type="InterPro" id="IPR011711">
    <property type="entry name" value="GntR_C"/>
</dbReference>
<dbReference type="EMBL" id="FNBW01000011">
    <property type="protein sequence ID" value="SDG17359.1"/>
    <property type="molecule type" value="Genomic_DNA"/>
</dbReference>
<dbReference type="CDD" id="cd07377">
    <property type="entry name" value="WHTH_GntR"/>
    <property type="match status" value="1"/>
</dbReference>
<dbReference type="InterPro" id="IPR036390">
    <property type="entry name" value="WH_DNA-bd_sf"/>
</dbReference>
<dbReference type="Proteomes" id="UP000198615">
    <property type="component" value="Unassembled WGS sequence"/>
</dbReference>
<sequence>MSSARFPASLATLVTNRLRQEIVEGAFELGQALSEAKIAKRYEVSRTPVREAFARLELEELVHTEPQSGTYVFTIDRHQFEQISEARSILEGAALRLSFDRNHGHLVEHWRALVITMESAAEMGDTRAYSAADGQFHDVLFELTDNPYLETARRPFAARLAAIRNRLGLSPEHVAKSRTEHRDLLAHVEAGNLDAAITLLRYHIVEKGATFWSVPAAKPDQVRRRALQISSR</sequence>
<dbReference type="SUPFAM" id="SSF48008">
    <property type="entry name" value="GntR ligand-binding domain-like"/>
    <property type="match status" value="1"/>
</dbReference>
<gene>
    <name evidence="5" type="ORF">SAMN05660686_03610</name>
</gene>
<feature type="domain" description="HTH gntR-type" evidence="4">
    <location>
        <begin position="8"/>
        <end position="75"/>
    </location>
</feature>
<comment type="caution">
    <text evidence="5">The sequence shown here is derived from an EMBL/GenBank/DDBJ whole genome shotgun (WGS) entry which is preliminary data.</text>
</comment>
<dbReference type="Gene3D" id="1.20.120.530">
    <property type="entry name" value="GntR ligand-binding domain-like"/>
    <property type="match status" value="1"/>
</dbReference>
<dbReference type="PANTHER" id="PTHR43537:SF5">
    <property type="entry name" value="UXU OPERON TRANSCRIPTIONAL REGULATOR"/>
    <property type="match status" value="1"/>
</dbReference>
<dbReference type="Pfam" id="PF07729">
    <property type="entry name" value="FCD"/>
    <property type="match status" value="1"/>
</dbReference>
<accession>A0A8G2BK84</accession>
<keyword evidence="3" id="KW-0804">Transcription</keyword>
<dbReference type="GO" id="GO:0003700">
    <property type="term" value="F:DNA-binding transcription factor activity"/>
    <property type="evidence" value="ECO:0007669"/>
    <property type="project" value="InterPro"/>
</dbReference>
<evidence type="ECO:0000256" key="3">
    <source>
        <dbReference type="ARBA" id="ARBA00023163"/>
    </source>
</evidence>
<dbReference type="SMART" id="SM00895">
    <property type="entry name" value="FCD"/>
    <property type="match status" value="1"/>
</dbReference>
<dbReference type="InterPro" id="IPR000524">
    <property type="entry name" value="Tscrpt_reg_HTH_GntR"/>
</dbReference>
<evidence type="ECO:0000259" key="4">
    <source>
        <dbReference type="PROSITE" id="PS50949"/>
    </source>
</evidence>
<dbReference type="AlphaFoldDB" id="A0A8G2BK84"/>
<dbReference type="OrthoDB" id="9812290at2"/>
<dbReference type="Gene3D" id="1.10.10.10">
    <property type="entry name" value="Winged helix-like DNA-binding domain superfamily/Winged helix DNA-binding domain"/>
    <property type="match status" value="1"/>
</dbReference>
<organism evidence="5 6">
    <name type="scientific">Thalassobaculum litoreum DSM 18839</name>
    <dbReference type="NCBI Taxonomy" id="1123362"/>
    <lineage>
        <taxon>Bacteria</taxon>
        <taxon>Pseudomonadati</taxon>
        <taxon>Pseudomonadota</taxon>
        <taxon>Alphaproteobacteria</taxon>
        <taxon>Rhodospirillales</taxon>
        <taxon>Thalassobaculaceae</taxon>
        <taxon>Thalassobaculum</taxon>
    </lineage>
</organism>
<proteinExistence type="predicted"/>
<dbReference type="PANTHER" id="PTHR43537">
    <property type="entry name" value="TRANSCRIPTIONAL REGULATOR, GNTR FAMILY"/>
    <property type="match status" value="1"/>
</dbReference>
<dbReference type="SUPFAM" id="SSF46785">
    <property type="entry name" value="Winged helix' DNA-binding domain"/>
    <property type="match status" value="1"/>
</dbReference>
<dbReference type="GO" id="GO:0003677">
    <property type="term" value="F:DNA binding"/>
    <property type="evidence" value="ECO:0007669"/>
    <property type="project" value="UniProtKB-KW"/>
</dbReference>
<keyword evidence="1" id="KW-0805">Transcription regulation</keyword>
<dbReference type="PROSITE" id="PS50949">
    <property type="entry name" value="HTH_GNTR"/>
    <property type="match status" value="1"/>
</dbReference>
<keyword evidence="6" id="KW-1185">Reference proteome</keyword>
<evidence type="ECO:0000313" key="5">
    <source>
        <dbReference type="EMBL" id="SDG17359.1"/>
    </source>
</evidence>
<protein>
    <submittedName>
        <fullName evidence="5">DNA-binding transcriptional regulator, GntR family</fullName>
    </submittedName>
</protein>
<dbReference type="SMART" id="SM00345">
    <property type="entry name" value="HTH_GNTR"/>
    <property type="match status" value="1"/>
</dbReference>
<evidence type="ECO:0000256" key="1">
    <source>
        <dbReference type="ARBA" id="ARBA00023015"/>
    </source>
</evidence>
<dbReference type="Pfam" id="PF00392">
    <property type="entry name" value="GntR"/>
    <property type="match status" value="1"/>
</dbReference>